<dbReference type="AlphaFoldDB" id="A0A8D8FL94"/>
<proteinExistence type="predicted"/>
<sequence length="450" mass="45074">MTFSGDSTTFPGSVLASSALAAFMSSRTNSLAAAPSSLSLELFNAACSVSPNFFSSTQTFPGASSPPSFFSSANACCCPSPNPSVISTVPKLSFGFDSSVLTISEFFTSLTLLGPSPPGPAAPAPSGNSSSGLLRFWMLLSRLPLDLPGCSRSIVRWTVSRFCLPSWLSFSLSDLRLGSFGSFFCEWGGIIGGGPRGGRSEGGGAVVGTVGGVGAGVDWGFGGCGVGIGALLVLLLMLGVASWSFGCFAGLTTGGSFGVAIGGGADDRAAANGGGSFARGERMIGGLSASSGGICANVIGLRKSAASILAVTASRSSIMYREGELLAELYSLKRGVFSSHLLMSLRVCSVSSSRASMLAPLAAPAEVAPPPLDCLLVGVLGGLVAFALPDFCDGFFCDSDLVLGGFGGFSTGEGTGEGIFGVTASVGESSTKSYSSLGSAFLSGSTFSSL</sequence>
<reference evidence="1" key="1">
    <citation type="submission" date="2021-05" db="EMBL/GenBank/DDBJ databases">
        <authorList>
            <person name="Alioto T."/>
            <person name="Alioto T."/>
            <person name="Gomez Garrido J."/>
        </authorList>
    </citation>
    <scope>NUCLEOTIDE SEQUENCE</scope>
</reference>
<protein>
    <submittedName>
        <fullName evidence="1">(northern house mosquito) hypothetical protein</fullName>
    </submittedName>
</protein>
<evidence type="ECO:0000313" key="1">
    <source>
        <dbReference type="EMBL" id="CAG6474478.1"/>
    </source>
</evidence>
<dbReference type="EMBL" id="HBUE01074793">
    <property type="protein sequence ID" value="CAG6474479.1"/>
    <property type="molecule type" value="Transcribed_RNA"/>
</dbReference>
<dbReference type="EMBL" id="HBUE01074789">
    <property type="protein sequence ID" value="CAG6474478.1"/>
    <property type="molecule type" value="Transcribed_RNA"/>
</dbReference>
<organism evidence="1">
    <name type="scientific">Culex pipiens</name>
    <name type="common">House mosquito</name>
    <dbReference type="NCBI Taxonomy" id="7175"/>
    <lineage>
        <taxon>Eukaryota</taxon>
        <taxon>Metazoa</taxon>
        <taxon>Ecdysozoa</taxon>
        <taxon>Arthropoda</taxon>
        <taxon>Hexapoda</taxon>
        <taxon>Insecta</taxon>
        <taxon>Pterygota</taxon>
        <taxon>Neoptera</taxon>
        <taxon>Endopterygota</taxon>
        <taxon>Diptera</taxon>
        <taxon>Nematocera</taxon>
        <taxon>Culicoidea</taxon>
        <taxon>Culicidae</taxon>
        <taxon>Culicinae</taxon>
        <taxon>Culicini</taxon>
        <taxon>Culex</taxon>
        <taxon>Culex</taxon>
    </lineage>
</organism>
<name>A0A8D8FL94_CULPI</name>
<accession>A0A8D8FL94</accession>